<proteinExistence type="inferred from homology"/>
<keyword evidence="4 8" id="KW-0547">Nucleotide-binding</keyword>
<evidence type="ECO:0000313" key="12">
    <source>
        <dbReference type="EMBL" id="GGH17885.1"/>
    </source>
</evidence>
<dbReference type="InterPro" id="IPR036925">
    <property type="entry name" value="TIF_IF2_dom3_sf"/>
</dbReference>
<dbReference type="InterPro" id="IPR044145">
    <property type="entry name" value="IF2_II"/>
</dbReference>
<dbReference type="InterPro" id="IPR009000">
    <property type="entry name" value="Transl_B-barrel_sf"/>
</dbReference>
<dbReference type="RefSeq" id="WP_188537028.1">
    <property type="nucleotide sequence ID" value="NZ_BMFT01000001.1"/>
</dbReference>
<dbReference type="Pfam" id="PF22042">
    <property type="entry name" value="EF-G_D2"/>
    <property type="match status" value="1"/>
</dbReference>
<comment type="similarity">
    <text evidence="1 8 9">Belongs to the TRAFAC class translation factor GTPase superfamily. Classic translation factor GTPase family. IF-2 subfamily.</text>
</comment>
<dbReference type="InterPro" id="IPR000795">
    <property type="entry name" value="T_Tr_GTP-bd_dom"/>
</dbReference>
<dbReference type="CDD" id="cd01887">
    <property type="entry name" value="IF2_eIF5B"/>
    <property type="match status" value="1"/>
</dbReference>
<name>A0ABQ1Y9Q1_9BACL</name>
<feature type="compositionally biased region" description="Polar residues" evidence="10">
    <location>
        <begin position="199"/>
        <end position="217"/>
    </location>
</feature>
<feature type="region of interest" description="Disordered" evidence="10">
    <location>
        <begin position="64"/>
        <end position="297"/>
    </location>
</feature>
<evidence type="ECO:0000256" key="10">
    <source>
        <dbReference type="SAM" id="MobiDB-lite"/>
    </source>
</evidence>
<keyword evidence="6 8" id="KW-0342">GTP-binding</keyword>
<dbReference type="InterPro" id="IPR023115">
    <property type="entry name" value="TIF_IF2_dom3"/>
</dbReference>
<feature type="compositionally biased region" description="Low complexity" evidence="10">
    <location>
        <begin position="218"/>
        <end position="227"/>
    </location>
</feature>
<dbReference type="InterPro" id="IPR006847">
    <property type="entry name" value="IF2_N"/>
</dbReference>
<feature type="compositionally biased region" description="Polar residues" evidence="10">
    <location>
        <begin position="173"/>
        <end position="184"/>
    </location>
</feature>
<sequence>MSKQENKDKLRVYEYAKSLNMSSKEIITILKRLDIPVNNHMSVMENNAVESVEKFFKDIKSNAAAKRENSGRTEASAKTPVKSSAPASAGGSQTPNSSAGEGSGQRGEQRRDVQGNTNSQVINKNQQEKQVSMNNKPNNTNQATTSGSTQATQERTNRPSNSGQGARPGQGSSGQPNRNSGPNRSQGQSGGASSGFSRPGTSTPNRSSQPQARTASTGNDSNNRGQGQSQGQGQGQRKGGNSNYNGSNNRPGQSGQRRFDDNKGGNFKNNRGGKGGGRGGRGGQQQPPREKIDNTPKKIIVRGNSTVGETAKLLHKDASEVIKKLISLGVMATINQELDIETILLLAGEFGVEVEVKIPVEDDRFETLQEVDDEADLMERPPVVTIMGHVDHGKTTLLDAIRSTNVTGGEAGGITQHIGAYQVEINNKKITFLDTPGHEAFTAMRARGAQLTDITIIVVAADDGVMPQTVEAVSHAKAAGLPIIVAVNKIDKPDANPDKVKQELTEYGLVPEEWGGDTIFVNVSAKQKMGLEELLEMILLVAEVNEYRANPNKRARGLVIEAELDKSRGPVARVLVQHGTLKVGDAFVAGNCFGRIRAMVNDKGRRLKEVGPSTPVEITGLTEVPKAGDPFMVFEDERKARSIAEKRAITQRQSDLGHNTRVTLDDLFQHIKDGEMKDLNVIIKGDVQGSVEALKSSLQKIEVEGVRVKIIHSGAGAITESDIILAAASNAIVIGFNVRPDSQTKATAEQEKVDIRLHRVIYSAIEEIEQAMKGMLDPVYKEVVIGHAEVRNLFKISKVGAIAGCMVTSGKITRSAEMRLVRSGIVVYEGKIDSLKRFKDDAKEVAQGYECGITLDNFNDLKEGDIIEAFIMETVEPK</sequence>
<feature type="compositionally biased region" description="Gly residues" evidence="10">
    <location>
        <begin position="228"/>
        <end position="238"/>
    </location>
</feature>
<evidence type="ECO:0000256" key="7">
    <source>
        <dbReference type="ARBA" id="ARBA00025162"/>
    </source>
</evidence>
<evidence type="ECO:0000256" key="9">
    <source>
        <dbReference type="RuleBase" id="RU000644"/>
    </source>
</evidence>
<feature type="binding site" evidence="8">
    <location>
        <begin position="488"/>
        <end position="491"/>
    </location>
    <ligand>
        <name>GTP</name>
        <dbReference type="ChEBI" id="CHEBI:37565"/>
    </ligand>
</feature>
<dbReference type="InterPro" id="IPR005225">
    <property type="entry name" value="Small_GTP-bd"/>
</dbReference>
<dbReference type="PANTHER" id="PTHR43381">
    <property type="entry name" value="TRANSLATION INITIATION FACTOR IF-2-RELATED"/>
    <property type="match status" value="1"/>
</dbReference>
<reference evidence="13" key="1">
    <citation type="journal article" date="2019" name="Int. J. Syst. Evol. Microbiol.">
        <title>The Global Catalogue of Microorganisms (GCM) 10K type strain sequencing project: providing services to taxonomists for standard genome sequencing and annotation.</title>
        <authorList>
            <consortium name="The Broad Institute Genomics Platform"/>
            <consortium name="The Broad Institute Genome Sequencing Center for Infectious Disease"/>
            <person name="Wu L."/>
            <person name="Ma J."/>
        </authorList>
    </citation>
    <scope>NUCLEOTIDE SEQUENCE [LARGE SCALE GENOMIC DNA]</scope>
    <source>
        <strain evidence="13">CGMCC 1.12769</strain>
    </source>
</reference>
<evidence type="ECO:0000256" key="3">
    <source>
        <dbReference type="ARBA" id="ARBA00022540"/>
    </source>
</evidence>
<evidence type="ECO:0000256" key="4">
    <source>
        <dbReference type="ARBA" id="ARBA00022741"/>
    </source>
</evidence>
<keyword evidence="13" id="KW-1185">Reference proteome</keyword>
<dbReference type="InterPro" id="IPR053905">
    <property type="entry name" value="EF-G-like_DII"/>
</dbReference>
<dbReference type="Pfam" id="PF04760">
    <property type="entry name" value="IF2_N"/>
    <property type="match status" value="2"/>
</dbReference>
<evidence type="ECO:0000256" key="6">
    <source>
        <dbReference type="ARBA" id="ARBA00023134"/>
    </source>
</evidence>
<feature type="domain" description="Tr-type G" evidence="11">
    <location>
        <begin position="379"/>
        <end position="546"/>
    </location>
</feature>
<feature type="compositionally biased region" description="Low complexity" evidence="10">
    <location>
        <begin position="138"/>
        <end position="153"/>
    </location>
</feature>
<evidence type="ECO:0000313" key="13">
    <source>
        <dbReference type="Proteomes" id="UP000659344"/>
    </source>
</evidence>
<feature type="binding site" evidence="8">
    <location>
        <begin position="434"/>
        <end position="438"/>
    </location>
    <ligand>
        <name>GTP</name>
        <dbReference type="ChEBI" id="CHEBI:37565"/>
    </ligand>
</feature>
<feature type="region of interest" description="G-domain" evidence="8">
    <location>
        <begin position="382"/>
        <end position="530"/>
    </location>
</feature>
<protein>
    <recommendedName>
        <fullName evidence="2 8">Translation initiation factor IF-2</fullName>
    </recommendedName>
</protein>
<dbReference type="EMBL" id="BMFT01000001">
    <property type="protein sequence ID" value="GGH17885.1"/>
    <property type="molecule type" value="Genomic_DNA"/>
</dbReference>
<dbReference type="PROSITE" id="PS01176">
    <property type="entry name" value="IF2"/>
    <property type="match status" value="1"/>
</dbReference>
<dbReference type="CDD" id="cd03692">
    <property type="entry name" value="mtIF2_IVc"/>
    <property type="match status" value="1"/>
</dbReference>
<keyword evidence="5 8" id="KW-0648">Protein biosynthesis</keyword>
<dbReference type="HAMAP" id="MF_00100_B">
    <property type="entry name" value="IF_2_B"/>
    <property type="match status" value="1"/>
</dbReference>
<dbReference type="Proteomes" id="UP000659344">
    <property type="component" value="Unassembled WGS sequence"/>
</dbReference>
<organism evidence="12 13">
    <name type="scientific">Paenibacillus segetis</name>
    <dbReference type="NCBI Taxonomy" id="1325360"/>
    <lineage>
        <taxon>Bacteria</taxon>
        <taxon>Bacillati</taxon>
        <taxon>Bacillota</taxon>
        <taxon>Bacilli</taxon>
        <taxon>Bacillales</taxon>
        <taxon>Paenibacillaceae</taxon>
        <taxon>Paenibacillus</taxon>
    </lineage>
</organism>
<dbReference type="Gene3D" id="1.10.10.2480">
    <property type="match status" value="1"/>
</dbReference>
<feature type="compositionally biased region" description="Polar residues" evidence="10">
    <location>
        <begin position="81"/>
        <end position="96"/>
    </location>
</feature>
<dbReference type="Gene3D" id="3.40.50.300">
    <property type="entry name" value="P-loop containing nucleotide triphosphate hydrolases"/>
    <property type="match status" value="1"/>
</dbReference>
<dbReference type="InterPro" id="IPR027417">
    <property type="entry name" value="P-loop_NTPase"/>
</dbReference>
<dbReference type="SUPFAM" id="SSF52156">
    <property type="entry name" value="Initiation factor IF2/eIF5b, domain 3"/>
    <property type="match status" value="1"/>
</dbReference>
<evidence type="ECO:0000256" key="2">
    <source>
        <dbReference type="ARBA" id="ARBA00020675"/>
    </source>
</evidence>
<feature type="compositionally biased region" description="Gly residues" evidence="10">
    <location>
        <begin position="272"/>
        <end position="283"/>
    </location>
</feature>
<evidence type="ECO:0000256" key="8">
    <source>
        <dbReference type="HAMAP-Rule" id="MF_00100"/>
    </source>
</evidence>
<evidence type="ECO:0000256" key="5">
    <source>
        <dbReference type="ARBA" id="ARBA00022917"/>
    </source>
</evidence>
<dbReference type="Gene3D" id="3.40.50.10050">
    <property type="entry name" value="Translation initiation factor IF- 2, domain 3"/>
    <property type="match status" value="1"/>
</dbReference>
<dbReference type="CDD" id="cd03702">
    <property type="entry name" value="IF2_mtIF2_II"/>
    <property type="match status" value="1"/>
</dbReference>
<dbReference type="Pfam" id="PF11987">
    <property type="entry name" value="IF-2"/>
    <property type="match status" value="1"/>
</dbReference>
<feature type="compositionally biased region" description="Polar residues" evidence="10">
    <location>
        <begin position="114"/>
        <end position="137"/>
    </location>
</feature>
<dbReference type="NCBIfam" id="TIGR00487">
    <property type="entry name" value="IF-2"/>
    <property type="match status" value="1"/>
</dbReference>
<dbReference type="PANTHER" id="PTHR43381:SF5">
    <property type="entry name" value="TR-TYPE G DOMAIN-CONTAINING PROTEIN"/>
    <property type="match status" value="1"/>
</dbReference>
<keyword evidence="8" id="KW-0963">Cytoplasm</keyword>
<gene>
    <name evidence="8" type="primary">infB</name>
    <name evidence="12" type="ORF">GCM10008013_13480</name>
</gene>
<comment type="subcellular location">
    <subcellularLocation>
        <location evidence="8">Cytoplasm</location>
    </subcellularLocation>
</comment>
<dbReference type="SUPFAM" id="SSF50447">
    <property type="entry name" value="Translation proteins"/>
    <property type="match status" value="2"/>
</dbReference>
<evidence type="ECO:0000259" key="11">
    <source>
        <dbReference type="PROSITE" id="PS51722"/>
    </source>
</evidence>
<dbReference type="InterPro" id="IPR015760">
    <property type="entry name" value="TIF_IF2"/>
</dbReference>
<accession>A0ABQ1Y9Q1</accession>
<feature type="binding site" evidence="8">
    <location>
        <begin position="388"/>
        <end position="395"/>
    </location>
    <ligand>
        <name>GTP</name>
        <dbReference type="ChEBI" id="CHEBI:37565"/>
    </ligand>
</feature>
<evidence type="ECO:0000256" key="1">
    <source>
        <dbReference type="ARBA" id="ARBA00007733"/>
    </source>
</evidence>
<dbReference type="PROSITE" id="PS51722">
    <property type="entry name" value="G_TR_2"/>
    <property type="match status" value="1"/>
</dbReference>
<dbReference type="Pfam" id="PF00009">
    <property type="entry name" value="GTP_EFTU"/>
    <property type="match status" value="1"/>
</dbReference>
<feature type="compositionally biased region" description="Low complexity" evidence="10">
    <location>
        <begin position="239"/>
        <end position="249"/>
    </location>
</feature>
<keyword evidence="3 8" id="KW-0396">Initiation factor</keyword>
<dbReference type="SUPFAM" id="SSF52540">
    <property type="entry name" value="P-loop containing nucleoside triphosphate hydrolases"/>
    <property type="match status" value="1"/>
</dbReference>
<dbReference type="Gene3D" id="2.40.30.10">
    <property type="entry name" value="Translation factors"/>
    <property type="match status" value="2"/>
</dbReference>
<dbReference type="InterPro" id="IPR000178">
    <property type="entry name" value="TF_IF2_bacterial-like"/>
</dbReference>
<comment type="caution">
    <text evidence="12">The sequence shown here is derived from an EMBL/GenBank/DDBJ whole genome shotgun (WGS) entry which is preliminary data.</text>
</comment>
<comment type="function">
    <text evidence="7 8 9">One of the essential components for the initiation of protein synthesis. Protects formylmethionyl-tRNA from spontaneous hydrolysis and promotes its binding to the 30S ribosomal subunits. Also involved in the hydrolysis of GTP during the formation of the 70S ribosomal complex.</text>
</comment>
<dbReference type="NCBIfam" id="TIGR00231">
    <property type="entry name" value="small_GTP"/>
    <property type="match status" value="1"/>
</dbReference>